<evidence type="ECO:0000313" key="4">
    <source>
        <dbReference type="EMBL" id="KAJ7339497.1"/>
    </source>
</evidence>
<evidence type="ECO:0000256" key="1">
    <source>
        <dbReference type="ARBA" id="ARBA00022468"/>
    </source>
</evidence>
<keyword evidence="2" id="KW-0433">Leucine-rich repeat</keyword>
<dbReference type="InterPro" id="IPR001611">
    <property type="entry name" value="Leu-rich_rpt"/>
</dbReference>
<sequence length="547" mass="59772">MTQFTSCRVFALAYTTRDLRRPTKPKPTPMSTFVKILLSTGLRMQDWEYGRKGGAECLVKTLNLIAECEDGENEPLKDYQKKMVRTLARCFPVYKFEVSQNSRDSLVISEYLKANCTLANLDLVGDLDELTLAIFKIVLQSDHKLVHLYLLGNLHYNFLQSLIADPHQVSRAYMDIGMMQMLGAKALAVLLHSNSTLTHLNIRWSWIIDPGALALAHVLQFNCTLTHLNLHSALIWDPGAIALAGALLSNCTLDTFESPGNWITDIGAEAFGTGLESNVTLTYLDLHQPIGCGDRTWPFLDSINYDVQIELIGELGASALARALRTNSTLTYLDLQENAIGSSGAVALGEALQSNHTLTHLYLSGNEIGDSGADALAKALQPRFNFTQLNPLQQSYTDDSGVAELHFNLVKALQTNGTHRTQLTRLDLSLNKISSSGAIALADALQSNCTLARLDLSFNQIECSGAAALAKALQSNRTLTHLSLRSNIIGDSGATKFAETLQYNDTLTFLDLTGNPVGELGAANLSHVVQSICTLKYDNPAERRGVS</sequence>
<evidence type="ECO:0000313" key="5">
    <source>
        <dbReference type="Proteomes" id="UP001163046"/>
    </source>
</evidence>
<reference evidence="4" key="1">
    <citation type="submission" date="2023-01" db="EMBL/GenBank/DDBJ databases">
        <title>Genome assembly of the deep-sea coral Lophelia pertusa.</title>
        <authorList>
            <person name="Herrera S."/>
            <person name="Cordes E."/>
        </authorList>
    </citation>
    <scope>NUCLEOTIDE SEQUENCE</scope>
    <source>
        <strain evidence="4">USNM1676648</strain>
        <tissue evidence="4">Polyp</tissue>
    </source>
</reference>
<comment type="caution">
    <text evidence="4">The sequence shown here is derived from an EMBL/GenBank/DDBJ whole genome shotgun (WGS) entry which is preliminary data.</text>
</comment>
<dbReference type="GO" id="GO:0005096">
    <property type="term" value="F:GTPase activator activity"/>
    <property type="evidence" value="ECO:0007669"/>
    <property type="project" value="UniProtKB-KW"/>
</dbReference>
<dbReference type="Pfam" id="PF13516">
    <property type="entry name" value="LRR_6"/>
    <property type="match status" value="8"/>
</dbReference>
<name>A0A9W9YFL1_9CNID</name>
<dbReference type="SUPFAM" id="SSF52047">
    <property type="entry name" value="RNI-like"/>
    <property type="match status" value="2"/>
</dbReference>
<evidence type="ECO:0000256" key="3">
    <source>
        <dbReference type="ARBA" id="ARBA00022737"/>
    </source>
</evidence>
<dbReference type="GO" id="GO:0005634">
    <property type="term" value="C:nucleus"/>
    <property type="evidence" value="ECO:0007669"/>
    <property type="project" value="TreeGrafter"/>
</dbReference>
<dbReference type="InterPro" id="IPR027038">
    <property type="entry name" value="RanGap"/>
</dbReference>
<dbReference type="SMART" id="SM00368">
    <property type="entry name" value="LRR_RI"/>
    <property type="match status" value="9"/>
</dbReference>
<dbReference type="Gene3D" id="3.80.10.10">
    <property type="entry name" value="Ribonuclease Inhibitor"/>
    <property type="match status" value="3"/>
</dbReference>
<dbReference type="GO" id="GO:0031267">
    <property type="term" value="F:small GTPase binding"/>
    <property type="evidence" value="ECO:0007669"/>
    <property type="project" value="TreeGrafter"/>
</dbReference>
<keyword evidence="3" id="KW-0677">Repeat</keyword>
<dbReference type="Proteomes" id="UP001163046">
    <property type="component" value="Unassembled WGS sequence"/>
</dbReference>
<dbReference type="AlphaFoldDB" id="A0A9W9YFL1"/>
<gene>
    <name evidence="4" type="ORF">OS493_005895</name>
</gene>
<keyword evidence="5" id="KW-1185">Reference proteome</keyword>
<keyword evidence="1" id="KW-0343">GTPase activation</keyword>
<dbReference type="GO" id="GO:0048471">
    <property type="term" value="C:perinuclear region of cytoplasm"/>
    <property type="evidence" value="ECO:0007669"/>
    <property type="project" value="TreeGrafter"/>
</dbReference>
<protein>
    <submittedName>
        <fullName evidence="4">Uncharacterized protein</fullName>
    </submittedName>
</protein>
<dbReference type="PANTHER" id="PTHR24113">
    <property type="entry name" value="RAN GTPASE-ACTIVATING PROTEIN 1"/>
    <property type="match status" value="1"/>
</dbReference>
<dbReference type="GO" id="GO:0005829">
    <property type="term" value="C:cytosol"/>
    <property type="evidence" value="ECO:0007669"/>
    <property type="project" value="TreeGrafter"/>
</dbReference>
<dbReference type="OrthoDB" id="10033191at2759"/>
<evidence type="ECO:0000256" key="2">
    <source>
        <dbReference type="ARBA" id="ARBA00022614"/>
    </source>
</evidence>
<dbReference type="InterPro" id="IPR032675">
    <property type="entry name" value="LRR_dom_sf"/>
</dbReference>
<accession>A0A9W9YFL1</accession>
<dbReference type="EMBL" id="MU827779">
    <property type="protein sequence ID" value="KAJ7339497.1"/>
    <property type="molecule type" value="Genomic_DNA"/>
</dbReference>
<proteinExistence type="predicted"/>
<dbReference type="PANTHER" id="PTHR24113:SF12">
    <property type="entry name" value="RAN GTPASE-ACTIVATING PROTEIN 1"/>
    <property type="match status" value="1"/>
</dbReference>
<dbReference type="GO" id="GO:0006913">
    <property type="term" value="P:nucleocytoplasmic transport"/>
    <property type="evidence" value="ECO:0007669"/>
    <property type="project" value="TreeGrafter"/>
</dbReference>
<organism evidence="4 5">
    <name type="scientific">Desmophyllum pertusum</name>
    <dbReference type="NCBI Taxonomy" id="174260"/>
    <lineage>
        <taxon>Eukaryota</taxon>
        <taxon>Metazoa</taxon>
        <taxon>Cnidaria</taxon>
        <taxon>Anthozoa</taxon>
        <taxon>Hexacorallia</taxon>
        <taxon>Scleractinia</taxon>
        <taxon>Caryophylliina</taxon>
        <taxon>Caryophylliidae</taxon>
        <taxon>Desmophyllum</taxon>
    </lineage>
</organism>